<proteinExistence type="predicted"/>
<comment type="caution">
    <text evidence="2">The sequence shown here is derived from an EMBL/GenBank/DDBJ whole genome shotgun (WGS) entry which is preliminary data.</text>
</comment>
<sequence>MLADGIVVRRVGEFVGRRGELRTLTRVLRGEQAGTQTGVVIHGMGGGGKSTLAAQLVAGIGERAGLVVSLAGRVAVDQILYAIAGRLASWCFAHNLSDTDIRRRLSDGDG</sequence>
<gene>
    <name evidence="2" type="ORF">FrCorBMG51_13965</name>
</gene>
<feature type="domain" description="Orc1-like AAA ATPase" evidence="1">
    <location>
        <begin position="13"/>
        <end position="81"/>
    </location>
</feature>
<evidence type="ECO:0000313" key="3">
    <source>
        <dbReference type="Proteomes" id="UP000035425"/>
    </source>
</evidence>
<reference evidence="2 3" key="1">
    <citation type="submission" date="2014-12" db="EMBL/GenBank/DDBJ databases">
        <title>Frankia sp. BMG5.1 draft genome.</title>
        <authorList>
            <person name="Gtari M."/>
            <person name="Ghodhbane-Gtari F."/>
            <person name="Nouioui I."/>
            <person name="Ktari A."/>
            <person name="Hezbri K."/>
            <person name="Mimouni W."/>
            <person name="Sbissi I."/>
            <person name="Ayari A."/>
            <person name="Yamanaka T."/>
            <person name="Normand P."/>
            <person name="Tisa L.S."/>
            <person name="Boudabous A."/>
        </authorList>
    </citation>
    <scope>NUCLEOTIDE SEQUENCE [LARGE SCALE GENOMIC DNA]</scope>
    <source>
        <strain evidence="2 3">BMG5.1</strain>
    </source>
</reference>
<protein>
    <recommendedName>
        <fullName evidence="1">Orc1-like AAA ATPase domain-containing protein</fullName>
    </recommendedName>
</protein>
<dbReference type="EMBL" id="JWIO01000021">
    <property type="protein sequence ID" value="KLL11017.1"/>
    <property type="molecule type" value="Genomic_DNA"/>
</dbReference>
<name>A0ABR5F2T3_9ACTN</name>
<dbReference type="InterPro" id="IPR041664">
    <property type="entry name" value="AAA_16"/>
</dbReference>
<dbReference type="Pfam" id="PF13191">
    <property type="entry name" value="AAA_16"/>
    <property type="match status" value="1"/>
</dbReference>
<keyword evidence="3" id="KW-1185">Reference proteome</keyword>
<dbReference type="Proteomes" id="UP000035425">
    <property type="component" value="Unassembled WGS sequence"/>
</dbReference>
<organism evidence="2 3">
    <name type="scientific">Protofrankia coriariae</name>
    <dbReference type="NCBI Taxonomy" id="1562887"/>
    <lineage>
        <taxon>Bacteria</taxon>
        <taxon>Bacillati</taxon>
        <taxon>Actinomycetota</taxon>
        <taxon>Actinomycetes</taxon>
        <taxon>Frankiales</taxon>
        <taxon>Frankiaceae</taxon>
        <taxon>Protofrankia</taxon>
    </lineage>
</organism>
<dbReference type="Gene3D" id="3.40.50.300">
    <property type="entry name" value="P-loop containing nucleotide triphosphate hydrolases"/>
    <property type="match status" value="1"/>
</dbReference>
<accession>A0ABR5F2T3</accession>
<dbReference type="InterPro" id="IPR027417">
    <property type="entry name" value="P-loop_NTPase"/>
</dbReference>
<dbReference type="SUPFAM" id="SSF52540">
    <property type="entry name" value="P-loop containing nucleoside triphosphate hydrolases"/>
    <property type="match status" value="1"/>
</dbReference>
<evidence type="ECO:0000259" key="1">
    <source>
        <dbReference type="Pfam" id="PF13191"/>
    </source>
</evidence>
<evidence type="ECO:0000313" key="2">
    <source>
        <dbReference type="EMBL" id="KLL11017.1"/>
    </source>
</evidence>